<comment type="subcellular location">
    <subcellularLocation>
        <location evidence="3">Cytoplasm</location>
    </subcellularLocation>
    <subcellularLocation>
        <location evidence="2">Golgi apparatus membrane</location>
    </subcellularLocation>
    <subcellularLocation>
        <location evidence="1">Membrane</location>
        <topology evidence="1">Peripheral membrane protein</topology>
    </subcellularLocation>
</comment>
<evidence type="ECO:0000256" key="4">
    <source>
        <dbReference type="ARBA" id="ARBA00006536"/>
    </source>
</evidence>
<dbReference type="GO" id="GO:0005829">
    <property type="term" value="C:cytosol"/>
    <property type="evidence" value="ECO:0007669"/>
    <property type="project" value="GOC"/>
</dbReference>
<evidence type="ECO:0000256" key="10">
    <source>
        <dbReference type="PIRNR" id="PIRNR009375"/>
    </source>
</evidence>
<dbReference type="GO" id="GO:0000139">
    <property type="term" value="C:Golgi membrane"/>
    <property type="evidence" value="ECO:0007669"/>
    <property type="project" value="UniProtKB-SubCell"/>
</dbReference>
<dbReference type="InterPro" id="IPR042491">
    <property type="entry name" value="Vps35_C"/>
</dbReference>
<feature type="region of interest" description="Disordered" evidence="11">
    <location>
        <begin position="348"/>
        <end position="386"/>
    </location>
</feature>
<reference evidence="12 13" key="2">
    <citation type="journal article" date="2014" name="J. Gen. Appl. Microbiol.">
        <title>The early diverging ascomycetous budding yeast Saitoella complicata has three histone deacetylases belonging to the Clr6, Hos2, and Rpd3 lineages.</title>
        <authorList>
            <person name="Nishida H."/>
            <person name="Matsumoto T."/>
            <person name="Kondo S."/>
            <person name="Hamamoto M."/>
            <person name="Yoshikawa H."/>
        </authorList>
    </citation>
    <scope>NUCLEOTIDE SEQUENCE [LARGE SCALE GENOMIC DNA]</scope>
    <source>
        <strain evidence="12 13">NRRL Y-17804</strain>
    </source>
</reference>
<proteinExistence type="inferred from homology"/>
<comment type="similarity">
    <text evidence="4 10">Belongs to the VPS35 family.</text>
</comment>
<dbReference type="PANTHER" id="PTHR11099:SF0">
    <property type="entry name" value="VACUOLAR PROTEIN SORTING-ASSOCIATED PROTEIN 35"/>
    <property type="match status" value="1"/>
</dbReference>
<dbReference type="InterPro" id="IPR005378">
    <property type="entry name" value="Vps35"/>
</dbReference>
<feature type="compositionally biased region" description="Basic and acidic residues" evidence="11">
    <location>
        <begin position="348"/>
        <end position="357"/>
    </location>
</feature>
<evidence type="ECO:0000256" key="5">
    <source>
        <dbReference type="ARBA" id="ARBA00022448"/>
    </source>
</evidence>
<accession>A0A0E9NE20</accession>
<keyword evidence="9" id="KW-0472">Membrane</keyword>
<dbReference type="Gene3D" id="1.25.40.660">
    <property type="entry name" value="Vacuolar protein sorting-associated protein 35, helical subcomplex Vps35-C"/>
    <property type="match status" value="1"/>
</dbReference>
<gene>
    <name evidence="12" type="ORF">G7K_1859-t1</name>
</gene>
<evidence type="ECO:0000256" key="7">
    <source>
        <dbReference type="ARBA" id="ARBA00022927"/>
    </source>
</evidence>
<feature type="region of interest" description="Disordered" evidence="11">
    <location>
        <begin position="19"/>
        <end position="44"/>
    </location>
</feature>
<dbReference type="GO" id="GO:0005770">
    <property type="term" value="C:late endosome"/>
    <property type="evidence" value="ECO:0007669"/>
    <property type="project" value="TreeGrafter"/>
</dbReference>
<dbReference type="Proteomes" id="UP000033140">
    <property type="component" value="Unassembled WGS sequence"/>
</dbReference>
<feature type="compositionally biased region" description="Low complexity" evidence="11">
    <location>
        <begin position="21"/>
        <end position="38"/>
    </location>
</feature>
<reference evidence="12 13" key="3">
    <citation type="journal article" date="2015" name="Genome Announc.">
        <title>Draft Genome Sequence of the Archiascomycetous Yeast Saitoella complicata.</title>
        <authorList>
            <person name="Yamauchi K."/>
            <person name="Kondo S."/>
            <person name="Hamamoto M."/>
            <person name="Takahashi Y."/>
            <person name="Ogura Y."/>
            <person name="Hayashi T."/>
            <person name="Nishida H."/>
        </authorList>
    </citation>
    <scope>NUCLEOTIDE SEQUENCE [LARGE SCALE GENOMIC DNA]</scope>
    <source>
        <strain evidence="12 13">NRRL Y-17804</strain>
    </source>
</reference>
<dbReference type="OMA" id="YIRSREY"/>
<dbReference type="GO" id="GO:0030906">
    <property type="term" value="C:retromer, cargo-selective complex"/>
    <property type="evidence" value="ECO:0007669"/>
    <property type="project" value="InterPro"/>
</dbReference>
<evidence type="ECO:0000256" key="11">
    <source>
        <dbReference type="SAM" id="MobiDB-lite"/>
    </source>
</evidence>
<evidence type="ECO:0000313" key="13">
    <source>
        <dbReference type="Proteomes" id="UP000033140"/>
    </source>
</evidence>
<organism evidence="12 13">
    <name type="scientific">Saitoella complicata (strain BCRC 22490 / CBS 7301 / JCM 7358 / NBRC 10748 / NRRL Y-17804)</name>
    <dbReference type="NCBI Taxonomy" id="698492"/>
    <lineage>
        <taxon>Eukaryota</taxon>
        <taxon>Fungi</taxon>
        <taxon>Dikarya</taxon>
        <taxon>Ascomycota</taxon>
        <taxon>Taphrinomycotina</taxon>
        <taxon>Taphrinomycotina incertae sedis</taxon>
        <taxon>Saitoella</taxon>
    </lineage>
</organism>
<dbReference type="PIRSF" id="PIRSF009375">
    <property type="entry name" value="Retromer_Vps35"/>
    <property type="match status" value="1"/>
</dbReference>
<evidence type="ECO:0000313" key="12">
    <source>
        <dbReference type="EMBL" id="GAO47660.1"/>
    </source>
</evidence>
<dbReference type="Pfam" id="PF03635">
    <property type="entry name" value="Vps35"/>
    <property type="match status" value="1"/>
</dbReference>
<evidence type="ECO:0000256" key="9">
    <source>
        <dbReference type="ARBA" id="ARBA00023136"/>
    </source>
</evidence>
<sequence>MLPPYTVCCPAELPPYILRLPSGSTRTSTTTTTMSAQQPPAPTPEEQARLLDEALTSVRLQSAQMRKCLDSNRLMDALKHASTALSELRSSSLGPKQYYELYMSIFDVLRYLSTYLHEAHLAGRHHLADLYELVQYAGNIVPRLYLMITVGAVYMGIPDAPVKEIMRDMMEMSRGVQHPIRGLFLRHYLSGQTRDHLPTSQTPDDPRGNLTDSTSFILTNFIEMNKLWVRLQYQGHSRDRAKRTQERRELRILVGTNLVRLSQIDGLGLKEYSEDLLPQILEQVVQCRDQLAQEYLMEVIIQVFPDEWHLRTLGQLLEATKNLGPGVDVKGVVGAMVDRLAAYAAREAEADSNKEDNVENVEQGVEKLDLNNGEEKSEGENGEKEERYRGIPVSVPLFDIFWTQITSLITARPDSLTITDISALLLSMTNLALNCYPEKLDYIDKILAYARTKANEAKEGDPQNFRSAETTNNFLGLLLAPVRGYETLLTVLKLENFTKFLEGMEEGTRRSVAAEVTRATLRSGTPIETPEDVEGVLELCKVLITDSGAQANYPQVAGKRGDSEDIIEEQGWLARMVHLFRSEDLDTQLKLLQTARKALAEGGERMRYTSPALVTVGLRLARSWKGREGVDEEWTQKAGAVYKFVHQIITALSNRVGAAAEMCFQLYIFAGQIADQGGAFEEIAYEFFAQAFVVYEESISESRAQFQAVSSLSRALQRTRHFGGENYDTLITKCALHGSKLLKKPDQCRAVYLASHLWWQTDGDAPETGTEDENGEEKKGSSGELCCVPNRVLECLQRALKIADACMDTQTSVSLFVEILDQFIYYYERQTESITPKFINGLIELCQQNIANMEPPRNEHFERTLKYIEVRRGGDDRWMSISVGH</sequence>
<feature type="region of interest" description="Disordered" evidence="11">
    <location>
        <begin position="763"/>
        <end position="783"/>
    </location>
</feature>
<keyword evidence="7 10" id="KW-0653">Protein transport</keyword>
<evidence type="ECO:0000256" key="8">
    <source>
        <dbReference type="ARBA" id="ARBA00023034"/>
    </source>
</evidence>
<comment type="function">
    <text evidence="10">Plays a role in vesicular protein sorting.</text>
</comment>
<dbReference type="EMBL" id="BACD03000010">
    <property type="protein sequence ID" value="GAO47660.1"/>
    <property type="molecule type" value="Genomic_DNA"/>
</dbReference>
<keyword evidence="6" id="KW-0963">Cytoplasm</keyword>
<keyword evidence="8" id="KW-0333">Golgi apparatus</keyword>
<dbReference type="STRING" id="698492.A0A0E9NE20"/>
<keyword evidence="5 10" id="KW-0813">Transport</keyword>
<evidence type="ECO:0000256" key="6">
    <source>
        <dbReference type="ARBA" id="ARBA00022490"/>
    </source>
</evidence>
<name>A0A0E9NE20_SAICN</name>
<dbReference type="GO" id="GO:0042147">
    <property type="term" value="P:retrograde transport, endosome to Golgi"/>
    <property type="evidence" value="ECO:0007669"/>
    <property type="project" value="InterPro"/>
</dbReference>
<evidence type="ECO:0000256" key="1">
    <source>
        <dbReference type="ARBA" id="ARBA00004170"/>
    </source>
</evidence>
<protein>
    <recommendedName>
        <fullName evidence="10">Vacuolar protein sorting-associated protein 35</fullName>
    </recommendedName>
</protein>
<evidence type="ECO:0000256" key="3">
    <source>
        <dbReference type="ARBA" id="ARBA00004496"/>
    </source>
</evidence>
<evidence type="ECO:0000256" key="2">
    <source>
        <dbReference type="ARBA" id="ARBA00004394"/>
    </source>
</evidence>
<dbReference type="PANTHER" id="PTHR11099">
    <property type="entry name" value="VACUOLAR SORTING PROTEIN 35"/>
    <property type="match status" value="1"/>
</dbReference>
<keyword evidence="13" id="KW-1185">Reference proteome</keyword>
<dbReference type="FunFam" id="1.25.40.660:FF:000003">
    <property type="entry name" value="Vacuolar protein sorting-associated protein 35"/>
    <property type="match status" value="1"/>
</dbReference>
<comment type="caution">
    <text evidence="12">The sequence shown here is derived from an EMBL/GenBank/DDBJ whole genome shotgun (WGS) entry which is preliminary data.</text>
</comment>
<dbReference type="AlphaFoldDB" id="A0A0E9NE20"/>
<feature type="compositionally biased region" description="Basic and acidic residues" evidence="11">
    <location>
        <begin position="364"/>
        <end position="386"/>
    </location>
</feature>
<dbReference type="GO" id="GO:0006886">
    <property type="term" value="P:intracellular protein transport"/>
    <property type="evidence" value="ECO:0007669"/>
    <property type="project" value="TreeGrafter"/>
</dbReference>
<reference evidence="12 13" key="1">
    <citation type="journal article" date="2011" name="J. Gen. Appl. Microbiol.">
        <title>Draft genome sequencing of the enigmatic yeast Saitoella complicata.</title>
        <authorList>
            <person name="Nishida H."/>
            <person name="Hamamoto M."/>
            <person name="Sugiyama J."/>
        </authorList>
    </citation>
    <scope>NUCLEOTIDE SEQUENCE [LARGE SCALE GENOMIC DNA]</scope>
    <source>
        <strain evidence="12 13">NRRL Y-17804</strain>
    </source>
</reference>